<evidence type="ECO:0000313" key="1">
    <source>
        <dbReference type="EMBL" id="ADU61987.1"/>
    </source>
</evidence>
<proteinExistence type="predicted"/>
<name>E6VSK2_PSEA9</name>
<reference evidence="1 2" key="2">
    <citation type="journal article" date="2014" name="Genome Announc.">
        <title>Complete Genome Sequence of the Subsurface, Mesophilic Sulfate-Reducing Bacterium Desulfovibrio aespoeensis Aspo-2.</title>
        <authorList>
            <person name="Pedersen K."/>
            <person name="Bengtsson A."/>
            <person name="Edlund J."/>
            <person name="Rabe L."/>
            <person name="Hazen T."/>
            <person name="Chakraborty R."/>
            <person name="Goodwin L."/>
            <person name="Shapiro N."/>
        </authorList>
    </citation>
    <scope>NUCLEOTIDE SEQUENCE [LARGE SCALE GENOMIC DNA]</scope>
    <source>
        <strain evidence="2">ATCC 700646 / DSM 10631 / Aspo-2</strain>
    </source>
</reference>
<dbReference type="KEGG" id="das:Daes_0970"/>
<protein>
    <submittedName>
        <fullName evidence="1">Uncharacterized protein</fullName>
    </submittedName>
</protein>
<dbReference type="Proteomes" id="UP000002191">
    <property type="component" value="Chromosome"/>
</dbReference>
<keyword evidence="2" id="KW-1185">Reference proteome</keyword>
<accession>E6VSK2</accession>
<dbReference type="HOGENOM" id="CLU_2583974_0_0_7"/>
<dbReference type="EMBL" id="CP002431">
    <property type="protein sequence ID" value="ADU61987.1"/>
    <property type="molecule type" value="Genomic_DNA"/>
</dbReference>
<sequence length="80" mass="8936">MILDANQIVAIRQHNDEEIRRGSRATHGYPAQTIQNLLHTIEALKNEKRKWKKLAQDRGKALDKIVEIASGSTESGSTGK</sequence>
<evidence type="ECO:0000313" key="2">
    <source>
        <dbReference type="Proteomes" id="UP000002191"/>
    </source>
</evidence>
<organism evidence="1 2">
    <name type="scientific">Pseudodesulfovibrio aespoeensis (strain ATCC 700646 / DSM 10631 / Aspo-2)</name>
    <name type="common">Desulfovibrio aespoeensis</name>
    <dbReference type="NCBI Taxonomy" id="643562"/>
    <lineage>
        <taxon>Bacteria</taxon>
        <taxon>Pseudomonadati</taxon>
        <taxon>Thermodesulfobacteriota</taxon>
        <taxon>Desulfovibrionia</taxon>
        <taxon>Desulfovibrionales</taxon>
        <taxon>Desulfovibrionaceae</taxon>
    </lineage>
</organism>
<reference evidence="2" key="1">
    <citation type="submission" date="2010-12" db="EMBL/GenBank/DDBJ databases">
        <title>Complete sequence of Desulfovibrio aespoeensis Aspo-2.</title>
        <authorList>
            <consortium name="US DOE Joint Genome Institute"/>
            <person name="Lucas S."/>
            <person name="Copeland A."/>
            <person name="Lapidus A."/>
            <person name="Cheng J.-F."/>
            <person name="Goodwin L."/>
            <person name="Pitluck S."/>
            <person name="Chertkov O."/>
            <person name="Misra M."/>
            <person name="Detter J.C."/>
            <person name="Han C."/>
            <person name="Tapia R."/>
            <person name="Land M."/>
            <person name="Hauser L."/>
            <person name="Kyrpides N."/>
            <person name="Ivanova N."/>
            <person name="Ovchinnikova G."/>
            <person name="Pedersen K."/>
            <person name="Jagevall S."/>
            <person name="Hazen T."/>
            <person name="Woyke T."/>
        </authorList>
    </citation>
    <scope>NUCLEOTIDE SEQUENCE [LARGE SCALE GENOMIC DNA]</scope>
    <source>
        <strain evidence="2">ATCC 700646 / DSM 10631 / Aspo-2</strain>
    </source>
</reference>
<gene>
    <name evidence="1" type="ordered locus">Daes_0970</name>
</gene>
<dbReference type="OrthoDB" id="5471938at2"/>
<dbReference type="RefSeq" id="WP_013513918.1">
    <property type="nucleotide sequence ID" value="NC_014844.1"/>
</dbReference>
<dbReference type="eggNOG" id="ENOG50348I7">
    <property type="taxonomic scope" value="Bacteria"/>
</dbReference>
<dbReference type="AlphaFoldDB" id="E6VSK2"/>